<dbReference type="PANTHER" id="PTHR33498">
    <property type="entry name" value="TRANSPOSASE FOR INSERTION SEQUENCE ELEMENT IS1557"/>
    <property type="match status" value="1"/>
</dbReference>
<keyword evidence="4" id="KW-1185">Reference proteome</keyword>
<sequence>MPIINKKTILFIISRRFYCKNLECVQVAFSEQFHDIAGKYNRKTGRLTNYLVKFVLSQSANSLTSLFKELIPISSSTFLRIAHNHEIEPNYTSTTIGLDDFSFKRGITFGTLVCDLATNKPIDLIEIRELDPVSNPLKNYTNASLVSRDRSTTYASAINNSLPDAIHVADSFHIIHNLMEASSDFLKTYIGKGVKFDIVNTNKIQFNDEIVVSNSKLNKAHIIDKVKELHKNEMAIRQICREVDLSRNTVRKYINLDDLEDTYSIAHVKKYIYIIMR</sequence>
<proteinExistence type="predicted"/>
<organism evidence="3 4">
    <name type="scientific">Clostridium gasigenes</name>
    <dbReference type="NCBI Taxonomy" id="94869"/>
    <lineage>
        <taxon>Bacteria</taxon>
        <taxon>Bacillati</taxon>
        <taxon>Bacillota</taxon>
        <taxon>Clostridia</taxon>
        <taxon>Eubacteriales</taxon>
        <taxon>Clostridiaceae</taxon>
        <taxon>Clostridium</taxon>
    </lineage>
</organism>
<accession>A0A1H0NV59</accession>
<feature type="domain" description="Resolvase HTH" evidence="2">
    <location>
        <begin position="215"/>
        <end position="255"/>
    </location>
</feature>
<dbReference type="GO" id="GO:0000150">
    <property type="term" value="F:DNA strand exchange activity"/>
    <property type="evidence" value="ECO:0007669"/>
    <property type="project" value="InterPro"/>
</dbReference>
<dbReference type="EMBL" id="FNJM01000001">
    <property type="protein sequence ID" value="SDO96549.1"/>
    <property type="molecule type" value="Genomic_DNA"/>
</dbReference>
<gene>
    <name evidence="3" type="ORF">SAMN04488529_101969</name>
</gene>
<reference evidence="3 4" key="1">
    <citation type="submission" date="2016-10" db="EMBL/GenBank/DDBJ databases">
        <authorList>
            <person name="de Groot N.N."/>
        </authorList>
    </citation>
    <scope>NUCLEOTIDE SEQUENCE [LARGE SCALE GENOMIC DNA]</scope>
    <source>
        <strain evidence="3 4">DSM 12272</strain>
    </source>
</reference>
<feature type="domain" description="Transposase IS204/IS1001/IS1096/IS1165 DDE" evidence="1">
    <location>
        <begin position="96"/>
        <end position="181"/>
    </location>
</feature>
<evidence type="ECO:0000259" key="2">
    <source>
        <dbReference type="Pfam" id="PF02796"/>
    </source>
</evidence>
<dbReference type="AlphaFoldDB" id="A0A1H0NV59"/>
<dbReference type="PANTHER" id="PTHR33498:SF1">
    <property type="entry name" value="TRANSPOSASE FOR INSERTION SEQUENCE ELEMENT IS1557"/>
    <property type="match status" value="1"/>
</dbReference>
<evidence type="ECO:0000259" key="1">
    <source>
        <dbReference type="Pfam" id="PF01610"/>
    </source>
</evidence>
<dbReference type="GO" id="GO:0003677">
    <property type="term" value="F:DNA binding"/>
    <property type="evidence" value="ECO:0007669"/>
    <property type="project" value="InterPro"/>
</dbReference>
<dbReference type="InterPro" id="IPR006120">
    <property type="entry name" value="Resolvase_HTH_dom"/>
</dbReference>
<name>A0A1H0NV59_9CLOT</name>
<dbReference type="Proteomes" id="UP000198597">
    <property type="component" value="Unassembled WGS sequence"/>
</dbReference>
<evidence type="ECO:0000313" key="4">
    <source>
        <dbReference type="Proteomes" id="UP000198597"/>
    </source>
</evidence>
<dbReference type="InterPro" id="IPR047951">
    <property type="entry name" value="Transpos_ISL3"/>
</dbReference>
<evidence type="ECO:0000313" key="3">
    <source>
        <dbReference type="EMBL" id="SDO96549.1"/>
    </source>
</evidence>
<dbReference type="Pfam" id="PF01610">
    <property type="entry name" value="DDE_Tnp_ISL3"/>
    <property type="match status" value="1"/>
</dbReference>
<protein>
    <submittedName>
        <fullName evidence="3">Helix-turn-helix domain of resolvase</fullName>
    </submittedName>
</protein>
<dbReference type="OrthoDB" id="2110692at2"/>
<dbReference type="STRING" id="94869.SAMN04488529_101969"/>
<dbReference type="InterPro" id="IPR002560">
    <property type="entry name" value="Transposase_DDE"/>
</dbReference>
<dbReference type="Gene3D" id="1.10.10.60">
    <property type="entry name" value="Homeodomain-like"/>
    <property type="match status" value="1"/>
</dbReference>
<dbReference type="Pfam" id="PF02796">
    <property type="entry name" value="HTH_7"/>
    <property type="match status" value="1"/>
</dbReference>